<dbReference type="NCBIfam" id="TIGR00254">
    <property type="entry name" value="GGDEF"/>
    <property type="match status" value="1"/>
</dbReference>
<dbReference type="InterPro" id="IPR011006">
    <property type="entry name" value="CheY-like_superfamily"/>
</dbReference>
<proteinExistence type="predicted"/>
<name>A0ABX1DX56_9PROT</name>
<dbReference type="SMART" id="SM00267">
    <property type="entry name" value="GGDEF"/>
    <property type="match status" value="1"/>
</dbReference>
<dbReference type="SUPFAM" id="SSF141868">
    <property type="entry name" value="EAL domain-like"/>
    <property type="match status" value="1"/>
</dbReference>
<feature type="domain" description="Response regulatory" evidence="2">
    <location>
        <begin position="19"/>
        <end position="137"/>
    </location>
</feature>
<dbReference type="InterPro" id="IPR001789">
    <property type="entry name" value="Sig_transdc_resp-reg_receiver"/>
</dbReference>
<evidence type="ECO:0000259" key="4">
    <source>
        <dbReference type="PROSITE" id="PS50887"/>
    </source>
</evidence>
<dbReference type="SMART" id="SM00052">
    <property type="entry name" value="EAL"/>
    <property type="match status" value="1"/>
</dbReference>
<dbReference type="InterPro" id="IPR000160">
    <property type="entry name" value="GGDEF_dom"/>
</dbReference>
<protein>
    <submittedName>
        <fullName evidence="5">EAL domain-containing protein</fullName>
    </submittedName>
</protein>
<dbReference type="PANTHER" id="PTHR33121">
    <property type="entry name" value="CYCLIC DI-GMP PHOSPHODIESTERASE PDEF"/>
    <property type="match status" value="1"/>
</dbReference>
<dbReference type="PROSITE" id="PS50110">
    <property type="entry name" value="RESPONSE_REGULATORY"/>
    <property type="match status" value="1"/>
</dbReference>
<dbReference type="SMART" id="SM00448">
    <property type="entry name" value="REC"/>
    <property type="match status" value="1"/>
</dbReference>
<keyword evidence="6" id="KW-1185">Reference proteome</keyword>
<accession>A0ABX1DX56</accession>
<dbReference type="Proteomes" id="UP000787635">
    <property type="component" value="Unassembled WGS sequence"/>
</dbReference>
<comment type="caution">
    <text evidence="5">The sequence shown here is derived from an EMBL/GenBank/DDBJ whole genome shotgun (WGS) entry which is preliminary data.</text>
</comment>
<evidence type="ECO:0000313" key="5">
    <source>
        <dbReference type="EMBL" id="NKC29495.1"/>
    </source>
</evidence>
<dbReference type="Pfam" id="PF00990">
    <property type="entry name" value="GGDEF"/>
    <property type="match status" value="1"/>
</dbReference>
<dbReference type="Gene3D" id="3.40.50.2300">
    <property type="match status" value="1"/>
</dbReference>
<dbReference type="SUPFAM" id="SSF55073">
    <property type="entry name" value="Nucleotide cyclase"/>
    <property type="match status" value="1"/>
</dbReference>
<feature type="modified residue" description="4-aspartylphosphate" evidence="1">
    <location>
        <position position="69"/>
    </location>
</feature>
<sequence length="591" mass="61327">MGVDEARTLAEATRDGDLAVLVVDDEVWIAEELALGLEDAGLAVTIATSTAAAQAALETAPEIGVVVTDIRMPGEDGLSLVRRLVMNRPEAQAIETVVMTGHATIEDAVAAVRAGAFDFVRKPFTLDEMVAVARAARSRAAAKRQAARDRAAKAVRLAAAEAAREDAQARDPLTGLPNRAGFAAHLAAVAAEAGPGADDFAVIAVDLDRFSALNEAAGSSVGDAVLRAMAERLRSAVAPGWTLGRIGSDEFAAAGPGCPDEAAALAVAERMRAAVEQPVAHPAGPLRLTASLGVAQGAGAAAPALDVAARIAGNVARHDGGGRCILFTPAMQHAAERRLTILRDLRHALGRGEISLVYQPIFRIADRRLQGFEALMRWSHPTLGRIPPAEFIAVAEDGPAILDLGAWALREAARQAAAWRRGGTGRPPYIAVNLSGRQLEGQDIPALFRDTLQQEDLPPEALVAELTETVAFGRGAAAMVGALRALGVRVALDDFGAGFSSLGILGSLQVDTVKLDRALLAHVATDARERRLLTGLAGTIHALGLHIVAEGLETEAQFAVARDAGCDAAQGWLLGRALPADAATALVVGRG</sequence>
<evidence type="ECO:0000313" key="6">
    <source>
        <dbReference type="Proteomes" id="UP000787635"/>
    </source>
</evidence>
<dbReference type="Pfam" id="PF00072">
    <property type="entry name" value="Response_reg"/>
    <property type="match status" value="1"/>
</dbReference>
<dbReference type="EMBL" id="JAAVNE010000001">
    <property type="protein sequence ID" value="NKC29495.1"/>
    <property type="molecule type" value="Genomic_DNA"/>
</dbReference>
<dbReference type="InterPro" id="IPR029787">
    <property type="entry name" value="Nucleotide_cyclase"/>
</dbReference>
<dbReference type="CDD" id="cd01948">
    <property type="entry name" value="EAL"/>
    <property type="match status" value="1"/>
</dbReference>
<dbReference type="InterPro" id="IPR035919">
    <property type="entry name" value="EAL_sf"/>
</dbReference>
<dbReference type="SUPFAM" id="SSF52172">
    <property type="entry name" value="CheY-like"/>
    <property type="match status" value="1"/>
</dbReference>
<dbReference type="PROSITE" id="PS50883">
    <property type="entry name" value="EAL"/>
    <property type="match status" value="1"/>
</dbReference>
<reference evidence="5 6" key="1">
    <citation type="submission" date="2020-03" db="EMBL/GenBank/DDBJ databases">
        <title>Roseomonas selenitidurans sp. nov. isolated from urban soil.</title>
        <authorList>
            <person name="Liu H."/>
        </authorList>
    </citation>
    <scope>NUCLEOTIDE SEQUENCE [LARGE SCALE GENOMIC DNA]</scope>
    <source>
        <strain evidence="5 6">BU-1</strain>
    </source>
</reference>
<gene>
    <name evidence="5" type="ORF">HEQ75_01370</name>
</gene>
<organism evidence="5 6">
    <name type="scientific">Falsiroseomonas selenitidurans</name>
    <dbReference type="NCBI Taxonomy" id="2716335"/>
    <lineage>
        <taxon>Bacteria</taxon>
        <taxon>Pseudomonadati</taxon>
        <taxon>Pseudomonadota</taxon>
        <taxon>Alphaproteobacteria</taxon>
        <taxon>Acetobacterales</taxon>
        <taxon>Roseomonadaceae</taxon>
        <taxon>Falsiroseomonas</taxon>
    </lineage>
</organism>
<dbReference type="RefSeq" id="WP_168027111.1">
    <property type="nucleotide sequence ID" value="NZ_JAAVNE010000001.1"/>
</dbReference>
<dbReference type="Gene3D" id="3.30.70.270">
    <property type="match status" value="1"/>
</dbReference>
<dbReference type="InterPro" id="IPR043128">
    <property type="entry name" value="Rev_trsase/Diguanyl_cyclase"/>
</dbReference>
<feature type="domain" description="GGDEF" evidence="4">
    <location>
        <begin position="198"/>
        <end position="329"/>
    </location>
</feature>
<dbReference type="InterPro" id="IPR050706">
    <property type="entry name" value="Cyclic-di-GMP_PDE-like"/>
</dbReference>
<dbReference type="PROSITE" id="PS50887">
    <property type="entry name" value="GGDEF"/>
    <property type="match status" value="1"/>
</dbReference>
<dbReference type="InterPro" id="IPR001633">
    <property type="entry name" value="EAL_dom"/>
</dbReference>
<dbReference type="CDD" id="cd01949">
    <property type="entry name" value="GGDEF"/>
    <property type="match status" value="1"/>
</dbReference>
<dbReference type="PANTHER" id="PTHR33121:SF79">
    <property type="entry name" value="CYCLIC DI-GMP PHOSPHODIESTERASE PDED-RELATED"/>
    <property type="match status" value="1"/>
</dbReference>
<evidence type="ECO:0000256" key="1">
    <source>
        <dbReference type="PROSITE-ProRule" id="PRU00169"/>
    </source>
</evidence>
<evidence type="ECO:0000259" key="3">
    <source>
        <dbReference type="PROSITE" id="PS50883"/>
    </source>
</evidence>
<evidence type="ECO:0000259" key="2">
    <source>
        <dbReference type="PROSITE" id="PS50110"/>
    </source>
</evidence>
<feature type="domain" description="EAL" evidence="3">
    <location>
        <begin position="338"/>
        <end position="591"/>
    </location>
</feature>
<dbReference type="Pfam" id="PF00563">
    <property type="entry name" value="EAL"/>
    <property type="match status" value="1"/>
</dbReference>
<keyword evidence="1" id="KW-0597">Phosphoprotein</keyword>
<dbReference type="Gene3D" id="3.20.20.450">
    <property type="entry name" value="EAL domain"/>
    <property type="match status" value="1"/>
</dbReference>